<comment type="similarity">
    <text evidence="2">Belongs to the selenium-binding protein family.</text>
</comment>
<evidence type="ECO:0000256" key="4">
    <source>
        <dbReference type="ARBA" id="ARBA00015601"/>
    </source>
</evidence>
<name>A0ABM0GQT0_SACKO</name>
<organism evidence="7 8">
    <name type="scientific">Saccoglossus kowalevskii</name>
    <name type="common">Acorn worm</name>
    <dbReference type="NCBI Taxonomy" id="10224"/>
    <lineage>
        <taxon>Eukaryota</taxon>
        <taxon>Metazoa</taxon>
        <taxon>Hemichordata</taxon>
        <taxon>Enteropneusta</taxon>
        <taxon>Harrimaniidae</taxon>
        <taxon>Saccoglossus</taxon>
    </lineage>
</organism>
<proteinExistence type="inferred from homology"/>
<keyword evidence="5" id="KW-0711">Selenium</keyword>
<accession>A0ABM0GQT0</accession>
<evidence type="ECO:0000256" key="5">
    <source>
        <dbReference type="ARBA" id="ARBA00023266"/>
    </source>
</evidence>
<evidence type="ECO:0000256" key="1">
    <source>
        <dbReference type="ARBA" id="ARBA00005177"/>
    </source>
</evidence>
<dbReference type="Pfam" id="PF05694">
    <property type="entry name" value="SBP56"/>
    <property type="match status" value="1"/>
</dbReference>
<evidence type="ECO:0000256" key="2">
    <source>
        <dbReference type="ARBA" id="ARBA00005606"/>
    </source>
</evidence>
<dbReference type="SUPFAM" id="SSF75011">
    <property type="entry name" value="3-carboxy-cis,cis-mucoante lactonizing enzyme"/>
    <property type="match status" value="1"/>
</dbReference>
<comment type="pathway">
    <text evidence="1">Organosulfur degradation.</text>
</comment>
<reference evidence="8" key="1">
    <citation type="submission" date="2025-08" db="UniProtKB">
        <authorList>
            <consortium name="RefSeq"/>
        </authorList>
    </citation>
    <scope>IDENTIFICATION</scope>
    <source>
        <tissue evidence="8">Testes</tissue>
    </source>
</reference>
<dbReference type="InterPro" id="IPR005312">
    <property type="entry name" value="DUF1759"/>
</dbReference>
<keyword evidence="7" id="KW-1185">Reference proteome</keyword>
<sequence length="711" mass="79093">MSFKSFAFCVMPFGARSFNSFAFCVMPFEAMSFKSFAFCVMPFGAESFDSIAFCVMSFEASTNFHGETSVLQTNVGLQACNSLVEMSMDGLNSMDSSINHPGRGPGYATPLAAFKSGVREEIAYVACIYRTTKTEKPDFIATVDIDPRSSNYCQIIHRLHMPYLGDELHHTGWNACSSCYDNCCRKRNRLVAPCLCSSRIYLIDTETKPRRPSIAKVTSAETTTASCKIRGYNSQAWQSEYGQSLHVWDWTTHKRIQDIDLGPEGIMPLEIRFLHDPTAAEGFVGAAFSSNVIRFYKTKDGKFATEKVIDVPDKKVEGWLLPEMPSLVTDIVLSLDDKYLYFTNWLHGDVRQYDITDTRNPRLVGQIFLGGSVTTDSGVKIVEDKEMTSQPDPLYMNGKRIAGGPQKIQLSLDGKRLYVTTSLYSAWDKQFYPDMIEQGSVMLQVDVDIKTGGLTLNKDFLVDFGNEPDGPALAHEIRYPGGDCTSDIWWSLTTFHTIQSNLQLALQYNPALHLIITGVQLRKLEIAKLYGDPLKWCEIDDNFNYTMYSNPNITDVLKFAYLNAALDGEASTQIQGIASNSMTQNAKLSINFASNGMTQNAKLALLNNIDPNGMTVNAKLSNDIASNSMTQKAMLSNDIVSNCRTQNTKLSNELVSNGITQNAKLSTELVSNCMTQNAKLLNYLGSNDMTQNARLSILARFKLHEAECNAV</sequence>
<protein>
    <recommendedName>
        <fullName evidence="4">Methanethiol oxidase</fullName>
        <ecNumber evidence="3">1.8.3.4</ecNumber>
    </recommendedName>
</protein>
<dbReference type="Proteomes" id="UP000694865">
    <property type="component" value="Unplaced"/>
</dbReference>
<dbReference type="EC" id="1.8.3.4" evidence="3"/>
<evidence type="ECO:0000256" key="6">
    <source>
        <dbReference type="ARBA" id="ARBA00047539"/>
    </source>
</evidence>
<dbReference type="InterPro" id="IPR015943">
    <property type="entry name" value="WD40/YVTN_repeat-like_dom_sf"/>
</dbReference>
<evidence type="ECO:0000313" key="8">
    <source>
        <dbReference type="RefSeq" id="XP_002735253.1"/>
    </source>
</evidence>
<dbReference type="Gene3D" id="2.130.10.10">
    <property type="entry name" value="YVTN repeat-like/Quinoprotein amine dehydrogenase"/>
    <property type="match status" value="1"/>
</dbReference>
<dbReference type="RefSeq" id="XP_002735253.1">
    <property type="nucleotide sequence ID" value="XM_002735207.1"/>
</dbReference>
<dbReference type="PANTHER" id="PTHR23300:SF0">
    <property type="entry name" value="METHANETHIOL OXIDASE"/>
    <property type="match status" value="1"/>
</dbReference>
<evidence type="ECO:0000313" key="7">
    <source>
        <dbReference type="Proteomes" id="UP000694865"/>
    </source>
</evidence>
<evidence type="ECO:0000256" key="3">
    <source>
        <dbReference type="ARBA" id="ARBA00012510"/>
    </source>
</evidence>
<dbReference type="Pfam" id="PF03564">
    <property type="entry name" value="DUF1759"/>
    <property type="match status" value="1"/>
</dbReference>
<dbReference type="GeneID" id="100376267"/>
<comment type="catalytic activity">
    <reaction evidence="6">
        <text>methanethiol + O2 + H2O = hydrogen sulfide + formaldehyde + H2O2 + H(+)</text>
        <dbReference type="Rhea" id="RHEA:11812"/>
        <dbReference type="ChEBI" id="CHEBI:15377"/>
        <dbReference type="ChEBI" id="CHEBI:15378"/>
        <dbReference type="ChEBI" id="CHEBI:15379"/>
        <dbReference type="ChEBI" id="CHEBI:16007"/>
        <dbReference type="ChEBI" id="CHEBI:16240"/>
        <dbReference type="ChEBI" id="CHEBI:16842"/>
        <dbReference type="ChEBI" id="CHEBI:29919"/>
        <dbReference type="EC" id="1.8.3.4"/>
    </reaction>
</comment>
<dbReference type="PANTHER" id="PTHR23300">
    <property type="entry name" value="METHANETHIOL OXIDASE"/>
    <property type="match status" value="1"/>
</dbReference>
<dbReference type="InterPro" id="IPR008826">
    <property type="entry name" value="Se-bd"/>
</dbReference>
<gene>
    <name evidence="8" type="primary">LOC100376267</name>
</gene>